<gene>
    <name evidence="2" type="ORF">F441_01221</name>
</gene>
<feature type="region of interest" description="Disordered" evidence="1">
    <location>
        <begin position="1"/>
        <end position="35"/>
    </location>
</feature>
<evidence type="ECO:0000313" key="3">
    <source>
        <dbReference type="Proteomes" id="UP000018958"/>
    </source>
</evidence>
<feature type="non-terminal residue" evidence="2">
    <location>
        <position position="1"/>
    </location>
</feature>
<organism evidence="2 3">
    <name type="scientific">Phytophthora nicotianae CJ01A1</name>
    <dbReference type="NCBI Taxonomy" id="1317063"/>
    <lineage>
        <taxon>Eukaryota</taxon>
        <taxon>Sar</taxon>
        <taxon>Stramenopiles</taxon>
        <taxon>Oomycota</taxon>
        <taxon>Peronosporomycetes</taxon>
        <taxon>Peronosporales</taxon>
        <taxon>Peronosporaceae</taxon>
        <taxon>Phytophthora</taxon>
    </lineage>
</organism>
<name>W2XTY7_PHYNI</name>
<proteinExistence type="predicted"/>
<protein>
    <submittedName>
        <fullName evidence="2">Uncharacterized protein</fullName>
    </submittedName>
</protein>
<dbReference type="EMBL" id="ANIX01000243">
    <property type="protein sequence ID" value="ETP25967.1"/>
    <property type="molecule type" value="Genomic_DNA"/>
</dbReference>
<sequence length="35" mass="3952">EYQLASAADGPKNNISVKPVPPEHTYSRRKRQRAS</sequence>
<evidence type="ECO:0000313" key="2">
    <source>
        <dbReference type="EMBL" id="ETP25967.1"/>
    </source>
</evidence>
<accession>W2XTY7</accession>
<reference evidence="2 3" key="1">
    <citation type="submission" date="2013-11" db="EMBL/GenBank/DDBJ databases">
        <title>The Genome Sequence of Phytophthora parasitica CJ01A1.</title>
        <authorList>
            <consortium name="The Broad Institute Genomics Platform"/>
            <person name="Russ C."/>
            <person name="Tyler B."/>
            <person name="Panabieres F."/>
            <person name="Shan W."/>
            <person name="Tripathy S."/>
            <person name="Grunwald N."/>
            <person name="Machado M."/>
            <person name="Johnson C.S."/>
            <person name="Walker B."/>
            <person name="Young S.K."/>
            <person name="Zeng Q."/>
            <person name="Gargeya S."/>
            <person name="Fitzgerald M."/>
            <person name="Haas B."/>
            <person name="Abouelleil A."/>
            <person name="Allen A.W."/>
            <person name="Alvarado L."/>
            <person name="Arachchi H.M."/>
            <person name="Berlin A.M."/>
            <person name="Chapman S.B."/>
            <person name="Gainer-Dewar J."/>
            <person name="Goldberg J."/>
            <person name="Griggs A."/>
            <person name="Gujja S."/>
            <person name="Hansen M."/>
            <person name="Howarth C."/>
            <person name="Imamovic A."/>
            <person name="Ireland A."/>
            <person name="Larimer J."/>
            <person name="McCowan C."/>
            <person name="Murphy C."/>
            <person name="Pearson M."/>
            <person name="Poon T.W."/>
            <person name="Priest M."/>
            <person name="Roberts A."/>
            <person name="Saif S."/>
            <person name="Shea T."/>
            <person name="Sisk P."/>
            <person name="Sykes S."/>
            <person name="Wortman J."/>
            <person name="Nusbaum C."/>
            <person name="Birren B."/>
        </authorList>
    </citation>
    <scope>NUCLEOTIDE SEQUENCE [LARGE SCALE GENOMIC DNA]</scope>
    <source>
        <strain evidence="2 3">CJ01A1</strain>
    </source>
</reference>
<dbReference type="Proteomes" id="UP000018958">
    <property type="component" value="Unassembled WGS sequence"/>
</dbReference>
<dbReference type="AlphaFoldDB" id="W2XTY7"/>
<comment type="caution">
    <text evidence="2">The sequence shown here is derived from an EMBL/GenBank/DDBJ whole genome shotgun (WGS) entry which is preliminary data.</text>
</comment>
<evidence type="ECO:0000256" key="1">
    <source>
        <dbReference type="SAM" id="MobiDB-lite"/>
    </source>
</evidence>